<dbReference type="RefSeq" id="YP_009120289.1">
    <property type="nucleotide sequence ID" value="NC_026440.1"/>
</dbReference>
<sequence length="230" mass="25206">MAHRSAHPPRDIEMTQLTDHNSTAWDRPIDHNDSDSDGALADESAMEMADVRRCATPERMCVPRLTRRWAMAWAALSALVVAALVFGPWFGNGLAPQYALVDRVQRWPCTVVNHTVLATWWGHSNALWQVPGVGVRLLRGDGSEADAVARPRLLWHQSWLEAAVVAPYLALYPIGATAACYEDRETYTVALRDDIDGLGGELVGCLVTTLLAGALAFWGVYTLLGPRSTS</sequence>
<accession>A0A0B5J380</accession>
<feature type="transmembrane region" description="Helical" evidence="2">
    <location>
        <begin position="159"/>
        <end position="181"/>
    </location>
</feature>
<keyword evidence="2" id="KW-1133">Transmembrane helix</keyword>
<organism evidence="3 4">
    <name type="scientific">Pandoravirus inopinatum</name>
    <dbReference type="NCBI Taxonomy" id="1605721"/>
    <lineage>
        <taxon>Viruses</taxon>
        <taxon>Pandoravirus</taxon>
    </lineage>
</organism>
<keyword evidence="2" id="KW-0812">Transmembrane</keyword>
<keyword evidence="2" id="KW-0472">Membrane</keyword>
<dbReference type="GeneID" id="23462971"/>
<feature type="compositionally biased region" description="Polar residues" evidence="1">
    <location>
        <begin position="15"/>
        <end position="24"/>
    </location>
</feature>
<feature type="region of interest" description="Disordered" evidence="1">
    <location>
        <begin position="1"/>
        <end position="39"/>
    </location>
</feature>
<dbReference type="EMBL" id="KP136319">
    <property type="protein sequence ID" value="AJF98054.1"/>
    <property type="molecule type" value="Genomic_DNA"/>
</dbReference>
<evidence type="ECO:0000313" key="4">
    <source>
        <dbReference type="Proteomes" id="UP000202511"/>
    </source>
</evidence>
<feature type="transmembrane region" description="Helical" evidence="2">
    <location>
        <begin position="69"/>
        <end position="90"/>
    </location>
</feature>
<name>A0A0B5J380_9VIRU</name>
<evidence type="ECO:0000256" key="2">
    <source>
        <dbReference type="SAM" id="Phobius"/>
    </source>
</evidence>
<protein>
    <submittedName>
        <fullName evidence="3">Uncharacterized protein</fullName>
    </submittedName>
</protein>
<proteinExistence type="predicted"/>
<evidence type="ECO:0000313" key="3">
    <source>
        <dbReference type="EMBL" id="AJF98054.1"/>
    </source>
</evidence>
<reference evidence="3 4" key="1">
    <citation type="journal article" date="2015" name="Parasitol. Res.">
        <title>Viruses in close associations with free-living amoebae.</title>
        <authorList>
            <person name="Scheid P."/>
        </authorList>
    </citation>
    <scope>NUCLEOTIDE SEQUENCE [LARGE SCALE GENOMIC DNA]</scope>
    <source>
        <strain evidence="3">KlaHel</strain>
    </source>
</reference>
<evidence type="ECO:0000256" key="1">
    <source>
        <dbReference type="SAM" id="MobiDB-lite"/>
    </source>
</evidence>
<dbReference type="KEGG" id="vg:23462971"/>
<feature type="transmembrane region" description="Helical" evidence="2">
    <location>
        <begin position="202"/>
        <end position="224"/>
    </location>
</feature>
<dbReference type="Proteomes" id="UP000202511">
    <property type="component" value="Segment"/>
</dbReference>